<evidence type="ECO:0000313" key="1">
    <source>
        <dbReference type="EMBL" id="AZQ92451.1"/>
    </source>
</evidence>
<name>A0A3S9QCI7_MORCA</name>
<reference evidence="1 2" key="1">
    <citation type="submission" date="2018-12" db="EMBL/GenBank/DDBJ databases">
        <title>Persistence of Moraxella catarrhalis in Chronic Obstructive Pulmonary Disease and Regulation of the Hag/MID Adhesin.</title>
        <authorList>
            <person name="Murphy T."/>
            <person name="Zhao X."/>
            <person name="Vyas G."/>
            <person name="Aluvathingal J."/>
            <person name="Nadendla S."/>
            <person name="Tallon L."/>
            <person name="Tettelin H."/>
        </authorList>
    </citation>
    <scope>NUCLEOTIDE SEQUENCE [LARGE SCALE GENOMIC DNA]</scope>
    <source>
        <strain evidence="1 2">46P58B1</strain>
    </source>
</reference>
<gene>
    <name evidence="1" type="ORF">EJK53_1683</name>
</gene>
<dbReference type="AlphaFoldDB" id="A0A3S9QCI7"/>
<evidence type="ECO:0000313" key="2">
    <source>
        <dbReference type="Proteomes" id="UP000280228"/>
    </source>
</evidence>
<dbReference type="Proteomes" id="UP000280228">
    <property type="component" value="Chromosome"/>
</dbReference>
<protein>
    <submittedName>
        <fullName evidence="1">Putative enoyl-CoA hydratase/carnithine racemase-like protein</fullName>
    </submittedName>
</protein>
<dbReference type="Gene3D" id="3.90.1720.10">
    <property type="entry name" value="endopeptidase domain like (from Nostoc punctiforme)"/>
    <property type="match status" value="1"/>
</dbReference>
<accession>A0A3S9QCI7</accession>
<dbReference type="EMBL" id="CP034662">
    <property type="protein sequence ID" value="AZQ92451.1"/>
    <property type="molecule type" value="Genomic_DNA"/>
</dbReference>
<proteinExistence type="predicted"/>
<sequence>MTRFFTRGQYSHCEIAVHIHNNIYHCYSSSIRDGGVRRKSMMLDDKWDLIKLDIDESQIRHFYDATKGSGYDLWGALGVVAGLRQHKAKYFCSEWCFEAITNKQNGWRFSPNDLYAIKSILTRRH</sequence>
<organism evidence="1 2">
    <name type="scientific">Moraxella catarrhalis</name>
    <name type="common">Branhamella catarrhalis</name>
    <dbReference type="NCBI Taxonomy" id="480"/>
    <lineage>
        <taxon>Bacteria</taxon>
        <taxon>Pseudomonadati</taxon>
        <taxon>Pseudomonadota</taxon>
        <taxon>Gammaproteobacteria</taxon>
        <taxon>Moraxellales</taxon>
        <taxon>Moraxellaceae</taxon>
        <taxon>Moraxella</taxon>
    </lineage>
</organism>